<evidence type="ECO:0000256" key="3">
    <source>
        <dbReference type="ARBA" id="ARBA00022801"/>
    </source>
</evidence>
<protein>
    <recommendedName>
        <fullName evidence="6">Carboxylic ester hydrolase</fullName>
        <ecNumber evidence="6">3.1.1.-</ecNumber>
    </recommendedName>
</protein>
<reference evidence="9" key="1">
    <citation type="submission" date="2023-01" db="EMBL/GenBank/DDBJ databases">
        <title>Key to firefly adult light organ development and bioluminescence: homeobox transcription factors regulate luciferase expression and transportation to peroxisome.</title>
        <authorList>
            <person name="Fu X."/>
        </authorList>
    </citation>
    <scope>NUCLEOTIDE SEQUENCE [LARGE SCALE GENOMIC DNA]</scope>
</reference>
<evidence type="ECO:0000256" key="2">
    <source>
        <dbReference type="ARBA" id="ARBA00022487"/>
    </source>
</evidence>
<dbReference type="EMBL" id="JARPUR010000003">
    <property type="protein sequence ID" value="KAK4880602.1"/>
    <property type="molecule type" value="Genomic_DNA"/>
</dbReference>
<organism evidence="8 9">
    <name type="scientific">Aquatica leii</name>
    <dbReference type="NCBI Taxonomy" id="1421715"/>
    <lineage>
        <taxon>Eukaryota</taxon>
        <taxon>Metazoa</taxon>
        <taxon>Ecdysozoa</taxon>
        <taxon>Arthropoda</taxon>
        <taxon>Hexapoda</taxon>
        <taxon>Insecta</taxon>
        <taxon>Pterygota</taxon>
        <taxon>Neoptera</taxon>
        <taxon>Endopterygota</taxon>
        <taxon>Coleoptera</taxon>
        <taxon>Polyphaga</taxon>
        <taxon>Elateriformia</taxon>
        <taxon>Elateroidea</taxon>
        <taxon>Lampyridae</taxon>
        <taxon>Luciolinae</taxon>
        <taxon>Aquatica</taxon>
    </lineage>
</organism>
<evidence type="ECO:0000313" key="9">
    <source>
        <dbReference type="Proteomes" id="UP001353858"/>
    </source>
</evidence>
<gene>
    <name evidence="8" type="ORF">RN001_008748</name>
</gene>
<sequence>MLSKTYLADESPIVKVRQGLLRGTIKETRNGRQFFAFQGIPYAEPPTGALRFKEPLPSKPWENILDATKEHAVCVQFDVYFRNFTLIGDENCLYLNVYTPKVTKDKLLPVIFYIHGGGFVKGNANPSFWGPDLLLDKDVVFVTLNYRLGALGFLSTGDSVVPGNNGLKDQSLGLKWVKNNIEQFGGNPEKITVAGQSAGGASVYFHLLSPLSRDIPYAAISVSGITPSVWSLAQKGEAKRMAKRLAESLSCSTDSSQLMVDCLRKISAYNIVGKSKEFMVFNYDPSIIYKPVIESNSKNAFLPENPLKTIKSSKISQIPFMTGITTEDGAFKSSSVYNDNRLVEKLNSNFNEILPLFLHYDEVGFDTDHISKAIRQFYFKGNDVNDNTKAELTDVVTDVMFFVPQRSISALHAKYSTKPVYFYLFGYKGSTSFSKKFGDPNHDYGVCHCDDLLYLIPNSYVNHTPSLEDKQMADVMTTLWYNFASTGNPTPKLDSLISTKWDPVVSDDVEYYFIKNSKAMEMKKNLYEERFQFCNKLSIYNNIHKLKDEL</sequence>
<keyword evidence="9" id="KW-1185">Reference proteome</keyword>
<feature type="domain" description="Carboxylesterase type B" evidence="7">
    <location>
        <begin position="11"/>
        <end position="533"/>
    </location>
</feature>
<keyword evidence="5" id="KW-0325">Glycoprotein</keyword>
<dbReference type="PROSITE" id="PS00122">
    <property type="entry name" value="CARBOXYLESTERASE_B_1"/>
    <property type="match status" value="1"/>
</dbReference>
<evidence type="ECO:0000313" key="8">
    <source>
        <dbReference type="EMBL" id="KAK4880602.1"/>
    </source>
</evidence>
<dbReference type="InterPro" id="IPR019826">
    <property type="entry name" value="Carboxylesterase_B_AS"/>
</dbReference>
<keyword evidence="4" id="KW-1015">Disulfide bond</keyword>
<dbReference type="PANTHER" id="PTHR43142:SF1">
    <property type="entry name" value="CARBOXYLIC ESTER HYDROLASE"/>
    <property type="match status" value="1"/>
</dbReference>
<dbReference type="InterPro" id="IPR029058">
    <property type="entry name" value="AB_hydrolase_fold"/>
</dbReference>
<name>A0AAN7PA08_9COLE</name>
<dbReference type="GO" id="GO:0052689">
    <property type="term" value="F:carboxylic ester hydrolase activity"/>
    <property type="evidence" value="ECO:0007669"/>
    <property type="project" value="UniProtKB-KW"/>
</dbReference>
<dbReference type="Proteomes" id="UP001353858">
    <property type="component" value="Unassembled WGS sequence"/>
</dbReference>
<comment type="caution">
    <text evidence="8">The sequence shown here is derived from an EMBL/GenBank/DDBJ whole genome shotgun (WGS) entry which is preliminary data.</text>
</comment>
<comment type="similarity">
    <text evidence="1 6">Belongs to the type-B carboxylesterase/lipase family.</text>
</comment>
<proteinExistence type="inferred from homology"/>
<keyword evidence="3 6" id="KW-0378">Hydrolase</keyword>
<dbReference type="SUPFAM" id="SSF53474">
    <property type="entry name" value="alpha/beta-Hydrolases"/>
    <property type="match status" value="1"/>
</dbReference>
<dbReference type="AlphaFoldDB" id="A0AAN7PA08"/>
<dbReference type="PANTHER" id="PTHR43142">
    <property type="entry name" value="CARBOXYLIC ESTER HYDROLASE"/>
    <property type="match status" value="1"/>
</dbReference>
<dbReference type="InterPro" id="IPR002018">
    <property type="entry name" value="CarbesteraseB"/>
</dbReference>
<evidence type="ECO:0000259" key="7">
    <source>
        <dbReference type="Pfam" id="PF00135"/>
    </source>
</evidence>
<dbReference type="Pfam" id="PF00135">
    <property type="entry name" value="COesterase"/>
    <property type="match status" value="1"/>
</dbReference>
<keyword evidence="2" id="KW-0719">Serine esterase</keyword>
<evidence type="ECO:0000256" key="1">
    <source>
        <dbReference type="ARBA" id="ARBA00005964"/>
    </source>
</evidence>
<evidence type="ECO:0000256" key="6">
    <source>
        <dbReference type="RuleBase" id="RU361235"/>
    </source>
</evidence>
<evidence type="ECO:0000256" key="4">
    <source>
        <dbReference type="ARBA" id="ARBA00023157"/>
    </source>
</evidence>
<dbReference type="Gene3D" id="3.40.50.1820">
    <property type="entry name" value="alpha/beta hydrolase"/>
    <property type="match status" value="1"/>
</dbReference>
<evidence type="ECO:0000256" key="5">
    <source>
        <dbReference type="ARBA" id="ARBA00023180"/>
    </source>
</evidence>
<dbReference type="EC" id="3.1.1.-" evidence="6"/>
<accession>A0AAN7PA08</accession>